<accession>A0A0X8HW85</accession>
<dbReference type="GeneID" id="28725927"/>
<organism evidence="1 2">
    <name type="scientific">Eremothecium sinecaudum</name>
    <dbReference type="NCBI Taxonomy" id="45286"/>
    <lineage>
        <taxon>Eukaryota</taxon>
        <taxon>Fungi</taxon>
        <taxon>Dikarya</taxon>
        <taxon>Ascomycota</taxon>
        <taxon>Saccharomycotina</taxon>
        <taxon>Saccharomycetes</taxon>
        <taxon>Saccharomycetales</taxon>
        <taxon>Saccharomycetaceae</taxon>
        <taxon>Eremothecium</taxon>
    </lineage>
</organism>
<dbReference type="EMBL" id="CP014248">
    <property type="protein sequence ID" value="AMD22568.1"/>
    <property type="molecule type" value="Genomic_DNA"/>
</dbReference>
<dbReference type="AlphaFoldDB" id="A0A0X8HW85"/>
<keyword evidence="2" id="KW-1185">Reference proteome</keyword>
<evidence type="ECO:0000313" key="2">
    <source>
        <dbReference type="Proteomes" id="UP000243052"/>
    </source>
</evidence>
<protein>
    <submittedName>
        <fullName evidence="1">HHL202Cp</fullName>
    </submittedName>
</protein>
<name>A0A0X8HW85_9SACH</name>
<gene>
    <name evidence="1" type="ORF">AW171_hschr84617</name>
</gene>
<sequence length="339" mass="39898">MGYVVPGYATRRLKYYDHTVVYYPPFKRVCLPRSLKFDDLPPDIIELVFVYSGNKQLPTCNKLLYRVLKPQRHLVELFFRVNFVVDANALIPTAANTRRVPILLVEVFDRLLFIEHLNDKPSLLDEIVLIEAYCEVKRIQEAREKGETSSTASVEVERDEETGRPVRDFPQAFYVHKHIYFWNQVDRQPPVYNQMLLKLNGHFVIRQVAYLVEQVIRWFFRENNENYDVYHLFHALSLILHLSVLHDLQLDKVEPLVVLIDHLFFESISNLTTLLIATEETLLSRKYRIVEKFVHKFYCGKNDLLSDDYLWLKLREANDNNLTKIILGQGGRPSFNAVL</sequence>
<dbReference type="RefSeq" id="XP_017989564.1">
    <property type="nucleotide sequence ID" value="XM_018134164.1"/>
</dbReference>
<reference evidence="1 2" key="1">
    <citation type="submission" date="2016-01" db="EMBL/GenBank/DDBJ databases">
        <title>Genome sequence of the yeast Holleya sinecauda.</title>
        <authorList>
            <person name="Dietrich F.S."/>
        </authorList>
    </citation>
    <scope>NUCLEOTIDE SEQUENCE [LARGE SCALE GENOMIC DNA]</scope>
    <source>
        <strain evidence="1 2">ATCC 58844</strain>
    </source>
</reference>
<evidence type="ECO:0000313" key="1">
    <source>
        <dbReference type="EMBL" id="AMD22568.1"/>
    </source>
</evidence>
<dbReference type="Proteomes" id="UP000243052">
    <property type="component" value="Chromosome viii"/>
</dbReference>
<proteinExistence type="predicted"/>
<dbReference type="OrthoDB" id="4038608at2759"/>